<evidence type="ECO:0000256" key="1">
    <source>
        <dbReference type="SAM" id="MobiDB-lite"/>
    </source>
</evidence>
<dbReference type="AlphaFoldDB" id="A0A1B1E1T9"/>
<feature type="compositionally biased region" description="Low complexity" evidence="1">
    <location>
        <begin position="272"/>
        <end position="286"/>
    </location>
</feature>
<evidence type="ECO:0000313" key="3">
    <source>
        <dbReference type="EMBL" id="ANQ08867.1"/>
    </source>
</evidence>
<feature type="compositionally biased region" description="Basic residues" evidence="1">
    <location>
        <begin position="310"/>
        <end position="323"/>
    </location>
</feature>
<keyword evidence="4" id="KW-1185">Reference proteome</keyword>
<keyword evidence="2" id="KW-0472">Membrane</keyword>
<keyword evidence="2" id="KW-1133">Transmembrane helix</keyword>
<feature type="compositionally biased region" description="Polar residues" evidence="1">
    <location>
        <begin position="289"/>
        <end position="302"/>
    </location>
</feature>
<feature type="region of interest" description="Disordered" evidence="1">
    <location>
        <begin position="242"/>
        <end position="348"/>
    </location>
</feature>
<evidence type="ECO:0000256" key="2">
    <source>
        <dbReference type="SAM" id="Phobius"/>
    </source>
</evidence>
<keyword evidence="2" id="KW-0812">Transmembrane</keyword>
<dbReference type="Pfam" id="PF05795">
    <property type="entry name" value="Plasmodium_Vir"/>
    <property type="match status" value="1"/>
</dbReference>
<dbReference type="KEGG" id="pcot:PCOAH_00035610"/>
<gene>
    <name evidence="3" type="ORF">PCOAH_00035610</name>
</gene>
<feature type="compositionally biased region" description="Basic residues" evidence="1">
    <location>
        <begin position="333"/>
        <end position="342"/>
    </location>
</feature>
<dbReference type="RefSeq" id="XP_019915562.1">
    <property type="nucleotide sequence ID" value="XM_020060352.1"/>
</dbReference>
<sequence>MNENAEKKKNEVYNKLSPMGYKDNMTEAWCYAVMDNKVDQLYSPICNYLYYWIGSKITADNRSKSWEEIMRTIYEELTNPPKGGKCGIIYPDIDQTIFGHMKTLYEYYTDYGNIRGHLDLSKNYCDQEVHNYLDNIYKAYQAMETECTDDGCSKDYCTDFGKMFTDTKYEELLKKGCNTDTRPEDKPAERHLQAEGKKFLVVRGTVPAIFGTTTTIGLGLISLLLYKYNLLPSWISNYFRGSSNTNSRSRSNRGRRSFAGRHHLDDSTTIGDSTTNYSTTDYSTASEFDVQSTSTGRTTNNARQRQQQQRQRRNVGYHPRWKKIKENLIKERKNMKKGKLKKEKGGNR</sequence>
<dbReference type="EMBL" id="CP016249">
    <property type="protein sequence ID" value="ANQ08867.1"/>
    <property type="molecule type" value="Genomic_DNA"/>
</dbReference>
<dbReference type="VEuPathDB" id="PlasmoDB:PCOAH_00035610"/>
<accession>A0A1B1E1T9</accession>
<organism evidence="3 4">
    <name type="scientific">Plasmodium coatneyi</name>
    <dbReference type="NCBI Taxonomy" id="208452"/>
    <lineage>
        <taxon>Eukaryota</taxon>
        <taxon>Sar</taxon>
        <taxon>Alveolata</taxon>
        <taxon>Apicomplexa</taxon>
        <taxon>Aconoidasida</taxon>
        <taxon>Haemosporida</taxon>
        <taxon>Plasmodiidae</taxon>
        <taxon>Plasmodium</taxon>
    </lineage>
</organism>
<feature type="transmembrane region" description="Helical" evidence="2">
    <location>
        <begin position="200"/>
        <end position="226"/>
    </location>
</feature>
<evidence type="ECO:0000313" key="4">
    <source>
        <dbReference type="Proteomes" id="UP000092716"/>
    </source>
</evidence>
<dbReference type="GeneID" id="30910292"/>
<dbReference type="Proteomes" id="UP000092716">
    <property type="component" value="Chromosome 11"/>
</dbReference>
<proteinExistence type="predicted"/>
<name>A0A1B1E1T9_9APIC</name>
<dbReference type="OrthoDB" id="383226at2759"/>
<reference evidence="4" key="1">
    <citation type="submission" date="2016-06" db="EMBL/GenBank/DDBJ databases">
        <title>First high quality genome sequence of Plasmodium coatneyi using continuous long reads from single molecule, real-time sequencing.</title>
        <authorList>
            <person name="Chien J.-T."/>
            <person name="Pakala S.B."/>
            <person name="Geraldo J.A."/>
            <person name="Lapp S.A."/>
            <person name="Barnwell J.W."/>
            <person name="Kissinger J.C."/>
            <person name="Galinski M.R."/>
            <person name="Humphrey J.C."/>
        </authorList>
    </citation>
    <scope>NUCLEOTIDE SEQUENCE [LARGE SCALE GENOMIC DNA]</scope>
    <source>
        <strain evidence="4">Hackeri</strain>
    </source>
</reference>
<protein>
    <submittedName>
        <fullName evidence="3">KIR-like CYIR protein</fullName>
    </submittedName>
</protein>
<feature type="compositionally biased region" description="Basic residues" evidence="1">
    <location>
        <begin position="250"/>
        <end position="261"/>
    </location>
</feature>
<dbReference type="InterPro" id="IPR008780">
    <property type="entry name" value="Plasmodium_Vir"/>
</dbReference>